<comment type="caution">
    <text evidence="7">Lacks conserved residue(s) required for the propagation of feature annotation.</text>
</comment>
<dbReference type="NCBIfam" id="TIGR00091">
    <property type="entry name" value="tRNA (guanosine(46)-N7)-methyltransferase TrmB"/>
    <property type="match status" value="1"/>
</dbReference>
<feature type="binding site" evidence="7">
    <location>
        <position position="164"/>
    </location>
    <ligand>
        <name>substrate</name>
    </ligand>
</feature>
<dbReference type="GO" id="GO:0043527">
    <property type="term" value="C:tRNA methyltransferase complex"/>
    <property type="evidence" value="ECO:0007669"/>
    <property type="project" value="TreeGrafter"/>
</dbReference>
<feature type="binding site" evidence="7">
    <location>
        <position position="132"/>
    </location>
    <ligand>
        <name>substrate</name>
    </ligand>
</feature>
<evidence type="ECO:0000313" key="9">
    <source>
        <dbReference type="Proteomes" id="UP001321582"/>
    </source>
</evidence>
<dbReference type="PROSITE" id="PS51625">
    <property type="entry name" value="SAM_MT_TRMB"/>
    <property type="match status" value="1"/>
</dbReference>
<accession>A0AAU9DLZ1</accession>
<dbReference type="RefSeq" id="WP_307903843.1">
    <property type="nucleotide sequence ID" value="NZ_AP027059.1"/>
</dbReference>
<feature type="binding site" evidence="7">
    <location>
        <position position="54"/>
    </location>
    <ligand>
        <name>S-adenosyl-L-methionine</name>
        <dbReference type="ChEBI" id="CHEBI:59789"/>
    </ligand>
</feature>
<dbReference type="GO" id="GO:0008176">
    <property type="term" value="F:tRNA (guanine(46)-N7)-methyltransferase activity"/>
    <property type="evidence" value="ECO:0007669"/>
    <property type="project" value="UniProtKB-UniRule"/>
</dbReference>
<gene>
    <name evidence="7" type="primary">trmB</name>
    <name evidence="8" type="ORF">HLVA_15660</name>
</gene>
<dbReference type="SUPFAM" id="SSF53335">
    <property type="entry name" value="S-adenosyl-L-methionine-dependent methyltransferases"/>
    <property type="match status" value="1"/>
</dbReference>
<dbReference type="AlphaFoldDB" id="A0AAU9DLZ1"/>
<dbReference type="EC" id="2.1.1.33" evidence="7"/>
<evidence type="ECO:0000313" key="8">
    <source>
        <dbReference type="EMBL" id="BDU50997.1"/>
    </source>
</evidence>
<keyword evidence="3 7" id="KW-0489">Methyltransferase</keyword>
<evidence type="ECO:0000256" key="1">
    <source>
        <dbReference type="ARBA" id="ARBA00000142"/>
    </source>
</evidence>
<evidence type="ECO:0000256" key="2">
    <source>
        <dbReference type="ARBA" id="ARBA00003015"/>
    </source>
</evidence>
<evidence type="ECO:0000256" key="7">
    <source>
        <dbReference type="HAMAP-Rule" id="MF_01057"/>
    </source>
</evidence>
<dbReference type="Proteomes" id="UP001321582">
    <property type="component" value="Chromosome"/>
</dbReference>
<comment type="similarity">
    <text evidence="7">Belongs to the class I-like SAM-binding methyltransferase superfamily. TrmB family.</text>
</comment>
<dbReference type="CDD" id="cd02440">
    <property type="entry name" value="AdoMet_MTases"/>
    <property type="match status" value="1"/>
</dbReference>
<keyword evidence="5 7" id="KW-0949">S-adenosyl-L-methionine</keyword>
<comment type="catalytic activity">
    <reaction evidence="1 7">
        <text>guanosine(46) in tRNA + S-adenosyl-L-methionine = N(7)-methylguanosine(46) in tRNA + S-adenosyl-L-homocysteine</text>
        <dbReference type="Rhea" id="RHEA:42708"/>
        <dbReference type="Rhea" id="RHEA-COMP:10188"/>
        <dbReference type="Rhea" id="RHEA-COMP:10189"/>
        <dbReference type="ChEBI" id="CHEBI:57856"/>
        <dbReference type="ChEBI" id="CHEBI:59789"/>
        <dbReference type="ChEBI" id="CHEBI:74269"/>
        <dbReference type="ChEBI" id="CHEBI:74480"/>
        <dbReference type="EC" id="2.1.1.33"/>
    </reaction>
</comment>
<dbReference type="NCBIfam" id="NF001080">
    <property type="entry name" value="PRK00121.2-2"/>
    <property type="match status" value="1"/>
</dbReference>
<protein>
    <recommendedName>
        <fullName evidence="7">tRNA (guanine-N(7)-)-methyltransferase</fullName>
        <ecNumber evidence="7">2.1.1.33</ecNumber>
    </recommendedName>
    <alternativeName>
        <fullName evidence="7">tRNA (guanine(46)-N(7))-methyltransferase</fullName>
    </alternativeName>
    <alternativeName>
        <fullName evidence="7">tRNA(m7G46)-methyltransferase</fullName>
    </alternativeName>
</protein>
<feature type="binding site" evidence="7">
    <location>
        <position position="128"/>
    </location>
    <ligand>
        <name>S-adenosyl-L-methionine</name>
        <dbReference type="ChEBI" id="CHEBI:59789"/>
    </ligand>
</feature>
<dbReference type="PANTHER" id="PTHR23417">
    <property type="entry name" value="3-DEOXY-D-MANNO-OCTULOSONIC-ACID TRANSFERASE/TRNA GUANINE-N 7 - -METHYLTRANSFERASE"/>
    <property type="match status" value="1"/>
</dbReference>
<evidence type="ECO:0000256" key="5">
    <source>
        <dbReference type="ARBA" id="ARBA00022691"/>
    </source>
</evidence>
<proteinExistence type="inferred from homology"/>
<dbReference type="Pfam" id="PF02390">
    <property type="entry name" value="Methyltransf_4"/>
    <property type="match status" value="1"/>
</dbReference>
<keyword evidence="4 7" id="KW-0808">Transferase</keyword>
<organism evidence="8 9">
    <name type="scientific">Haliovirga abyssi</name>
    <dbReference type="NCBI Taxonomy" id="2996794"/>
    <lineage>
        <taxon>Bacteria</taxon>
        <taxon>Fusobacteriati</taxon>
        <taxon>Fusobacteriota</taxon>
        <taxon>Fusobacteriia</taxon>
        <taxon>Fusobacteriales</taxon>
        <taxon>Haliovirgaceae</taxon>
        <taxon>Haliovirga</taxon>
    </lineage>
</organism>
<keyword evidence="9" id="KW-1185">Reference proteome</keyword>
<feature type="binding site" evidence="7">
    <location>
        <begin position="203"/>
        <end position="206"/>
    </location>
    <ligand>
        <name>substrate</name>
    </ligand>
</feature>
<feature type="binding site" evidence="7">
    <location>
        <position position="79"/>
    </location>
    <ligand>
        <name>S-adenosyl-L-methionine</name>
        <dbReference type="ChEBI" id="CHEBI:59789"/>
    </ligand>
</feature>
<comment type="pathway">
    <text evidence="7">tRNA modification; N(7)-methylguanine-tRNA biosynthesis.</text>
</comment>
<reference evidence="8 9" key="1">
    <citation type="submission" date="2022-11" db="EMBL/GenBank/DDBJ databases">
        <title>Haliovirga abyssi gen. nov., sp. nov., a mesophilic fermentative bacterium isolated from the Iheya North hydrothermal field and the proposal of Haliovirgaceae fam. nov.</title>
        <authorList>
            <person name="Miyazaki U."/>
            <person name="Tame A."/>
            <person name="Miyazaki J."/>
            <person name="Takai K."/>
            <person name="Sawayama S."/>
            <person name="Kitajima M."/>
            <person name="Okamoto A."/>
            <person name="Nakagawa S."/>
        </authorList>
    </citation>
    <scope>NUCLEOTIDE SEQUENCE [LARGE SCALE GENOMIC DNA]</scope>
    <source>
        <strain evidence="8 9">IC12</strain>
    </source>
</reference>
<evidence type="ECO:0000256" key="3">
    <source>
        <dbReference type="ARBA" id="ARBA00022603"/>
    </source>
</evidence>
<dbReference type="InterPro" id="IPR029063">
    <property type="entry name" value="SAM-dependent_MTases_sf"/>
</dbReference>
<dbReference type="Gene3D" id="3.40.50.150">
    <property type="entry name" value="Vaccinia Virus protein VP39"/>
    <property type="match status" value="1"/>
</dbReference>
<dbReference type="EMBL" id="AP027059">
    <property type="protein sequence ID" value="BDU50997.1"/>
    <property type="molecule type" value="Genomic_DNA"/>
</dbReference>
<dbReference type="InterPro" id="IPR055361">
    <property type="entry name" value="tRNA_methyltr_TrmB_bact"/>
</dbReference>
<dbReference type="HAMAP" id="MF_01057">
    <property type="entry name" value="tRNA_methyltr_TrmB"/>
    <property type="match status" value="1"/>
</dbReference>
<keyword evidence="6 7" id="KW-0819">tRNA processing</keyword>
<evidence type="ECO:0000256" key="4">
    <source>
        <dbReference type="ARBA" id="ARBA00022679"/>
    </source>
</evidence>
<dbReference type="InterPro" id="IPR003358">
    <property type="entry name" value="tRNA_(Gua-N-7)_MeTrfase_Trmb"/>
</dbReference>
<name>A0AAU9DLZ1_9FUSO</name>
<dbReference type="PANTHER" id="PTHR23417:SF14">
    <property type="entry name" value="PENTACOTRIPEPTIDE-REPEAT REGION OF PRORP DOMAIN-CONTAINING PROTEIN"/>
    <property type="match status" value="1"/>
</dbReference>
<evidence type="ECO:0000256" key="6">
    <source>
        <dbReference type="ARBA" id="ARBA00022694"/>
    </source>
</evidence>
<sequence>MWQNFFEKEKKFLNPYIERMKNYKDYIMYEKEKMNLYKGSWKEYFKNDNPIYLEIGSGAGNFIARSGEKVKDKNFIGIEIKFKRLVLAAQKCKKRNLKNVLLLRRRGEEILEFLGKSEISGLYINFPDPWEKEKQRKNRMIQQGLFDNLDVIMKKGGKIFFKTDHKGYYMDVLELMKDIKGYKIVFNTEDLHSSDRAKENVSTEFEDMFLKKGMKINYIEIEKEV</sequence>
<dbReference type="KEGG" id="haby:HLVA_15660"/>
<comment type="function">
    <text evidence="2 7">Catalyzes the formation of N(7)-methylguanine at position 46 (m7G46) in tRNA.</text>
</comment>